<dbReference type="Proteomes" id="UP000032361">
    <property type="component" value="Unassembled WGS sequence"/>
</dbReference>
<feature type="transmembrane region" description="Helical" evidence="1">
    <location>
        <begin position="36"/>
        <end position="55"/>
    </location>
</feature>
<feature type="transmembrane region" description="Helical" evidence="1">
    <location>
        <begin position="209"/>
        <end position="227"/>
    </location>
</feature>
<feature type="transmembrane region" description="Helical" evidence="1">
    <location>
        <begin position="93"/>
        <end position="114"/>
    </location>
</feature>
<gene>
    <name evidence="3" type="ORF">PK35_16370</name>
</gene>
<keyword evidence="1" id="KW-1133">Transmembrane helix</keyword>
<dbReference type="InterPro" id="IPR037185">
    <property type="entry name" value="EmrE-like"/>
</dbReference>
<proteinExistence type="predicted"/>
<keyword evidence="1" id="KW-0812">Transmembrane</keyword>
<feature type="transmembrane region" description="Helical" evidence="1">
    <location>
        <begin position="121"/>
        <end position="138"/>
    </location>
</feature>
<dbReference type="AlphaFoldDB" id="A0A0D7VW03"/>
<dbReference type="RefSeq" id="WP_044627660.1">
    <property type="nucleotide sequence ID" value="NZ_JTDV01000019.1"/>
</dbReference>
<sequence length="286" mass="31705">MKNTNSQNLLILLLATFLISTSGPLGKFIDLPVPVIIWWRVAIAALVLFVLCKYQKFNLALNSKKDYTTIGVSALLFGGHLITYFYALKLSNVALGMLSLFTFPVITALLEPIFSKTKLNVVHVFLGVLVLIGLYILAPDFNFENSYFKGILFGIASALCYAIRNLIMKNEVKKYNGVVLNFYQLAILSIILSPFLFTLGTSNISTQYPYILMLAILTTAIGHTLLIRSFKHFSVSTASIINGIQPVFGIVIAYFFLNETPNQNTFIGGGLILITVIVESIRSKKQ</sequence>
<dbReference type="PATRIC" id="fig|1382798.3.peg.2280"/>
<evidence type="ECO:0000256" key="1">
    <source>
        <dbReference type="SAM" id="Phobius"/>
    </source>
</evidence>
<comment type="caution">
    <text evidence="3">The sequence shown here is derived from an EMBL/GenBank/DDBJ whole genome shotgun (WGS) entry which is preliminary data.</text>
</comment>
<feature type="transmembrane region" description="Helical" evidence="1">
    <location>
        <begin position="150"/>
        <end position="167"/>
    </location>
</feature>
<dbReference type="GO" id="GO:0016020">
    <property type="term" value="C:membrane"/>
    <property type="evidence" value="ECO:0007669"/>
    <property type="project" value="InterPro"/>
</dbReference>
<dbReference type="OrthoDB" id="9150437at2"/>
<feature type="transmembrane region" description="Helical" evidence="1">
    <location>
        <begin position="179"/>
        <end position="197"/>
    </location>
</feature>
<keyword evidence="1" id="KW-0472">Membrane</keyword>
<protein>
    <submittedName>
        <fullName evidence="3">Multidrug transporter</fullName>
    </submittedName>
</protein>
<evidence type="ECO:0000259" key="2">
    <source>
        <dbReference type="Pfam" id="PF00892"/>
    </source>
</evidence>
<feature type="domain" description="EamA" evidence="2">
    <location>
        <begin position="9"/>
        <end position="137"/>
    </location>
</feature>
<keyword evidence="4" id="KW-1185">Reference proteome</keyword>
<evidence type="ECO:0000313" key="3">
    <source>
        <dbReference type="EMBL" id="KJD31060.1"/>
    </source>
</evidence>
<dbReference type="PANTHER" id="PTHR22911">
    <property type="entry name" value="ACYL-MALONYL CONDENSING ENZYME-RELATED"/>
    <property type="match status" value="1"/>
</dbReference>
<dbReference type="Pfam" id="PF00892">
    <property type="entry name" value="EamA"/>
    <property type="match status" value="2"/>
</dbReference>
<name>A0A0D7VW03_9FLAO</name>
<dbReference type="SUPFAM" id="SSF103481">
    <property type="entry name" value="Multidrug resistance efflux transporter EmrE"/>
    <property type="match status" value="2"/>
</dbReference>
<evidence type="ECO:0000313" key="4">
    <source>
        <dbReference type="Proteomes" id="UP000032361"/>
    </source>
</evidence>
<feature type="transmembrane region" description="Helical" evidence="1">
    <location>
        <begin position="263"/>
        <end position="281"/>
    </location>
</feature>
<dbReference type="STRING" id="1382798.PK35_16370"/>
<feature type="domain" description="EamA" evidence="2">
    <location>
        <begin position="149"/>
        <end position="278"/>
    </location>
</feature>
<reference evidence="3 4" key="1">
    <citation type="journal article" date="2015" name="Antonie Van Leeuwenhoek">
        <title>Tamlana nanhaiensis sp. nov., isolated from surface seawater collected from the South China Sea.</title>
        <authorList>
            <person name="Liu X."/>
            <person name="Lai Q."/>
            <person name="Du Y."/>
            <person name="Li G."/>
            <person name="Sun F."/>
            <person name="Shao Z."/>
        </authorList>
    </citation>
    <scope>NUCLEOTIDE SEQUENCE [LARGE SCALE GENOMIC DNA]</scope>
    <source>
        <strain evidence="3 4">FHC16</strain>
    </source>
</reference>
<feature type="transmembrane region" description="Helical" evidence="1">
    <location>
        <begin position="239"/>
        <end position="257"/>
    </location>
</feature>
<dbReference type="PANTHER" id="PTHR22911:SF79">
    <property type="entry name" value="MOBA-LIKE NTP TRANSFERASE DOMAIN-CONTAINING PROTEIN"/>
    <property type="match status" value="1"/>
</dbReference>
<feature type="transmembrane region" description="Helical" evidence="1">
    <location>
        <begin position="67"/>
        <end position="87"/>
    </location>
</feature>
<dbReference type="EMBL" id="JTDV01000019">
    <property type="protein sequence ID" value="KJD31060.1"/>
    <property type="molecule type" value="Genomic_DNA"/>
</dbReference>
<dbReference type="InterPro" id="IPR000620">
    <property type="entry name" value="EamA_dom"/>
</dbReference>
<accession>A0A0D7VW03</accession>
<dbReference type="Gene3D" id="1.10.3730.20">
    <property type="match status" value="1"/>
</dbReference>
<organism evidence="3 4">
    <name type="scientific">Neotamlana nanhaiensis</name>
    <dbReference type="NCBI Taxonomy" id="1382798"/>
    <lineage>
        <taxon>Bacteria</taxon>
        <taxon>Pseudomonadati</taxon>
        <taxon>Bacteroidota</taxon>
        <taxon>Flavobacteriia</taxon>
        <taxon>Flavobacteriales</taxon>
        <taxon>Flavobacteriaceae</taxon>
        <taxon>Neotamlana</taxon>
    </lineage>
</organism>